<sequence length="298" mass="32890">MFVEIGIATLGRPGVLSAALDHLLNQTRLPDRIIICAGRPDEDVDQAHLDTIRARVPVTVVQGTSRGSSAQRNAIIEHSDESDILLFLDDDFFPANSFISRLHDLFAARPTLVVATGLVLADGATGPGIEPPDALTTLMQITPEVDQNRQVMPIYNGYGCNMAVRADLVRKHGVKFDEALPLYSWLEDVDFSRQLSGFGEIVQAHGLLGVHLGIKRGRVSGQRFGYAQIANPIYLARKGTMAPRRAYSQMTRNILRNFAGAFFPEPWVDRRGRVIGNTRAFFDLIRGRLKPANIITMS</sequence>
<keyword evidence="3" id="KW-1185">Reference proteome</keyword>
<dbReference type="Gene3D" id="3.90.550.10">
    <property type="entry name" value="Spore Coat Polysaccharide Biosynthesis Protein SpsA, Chain A"/>
    <property type="match status" value="1"/>
</dbReference>
<dbReference type="Pfam" id="PF00535">
    <property type="entry name" value="Glycos_transf_2"/>
    <property type="match status" value="1"/>
</dbReference>
<gene>
    <name evidence="2" type="ORF">ASILVAE211_19130</name>
</gene>
<name>A0A964E0M7_9PROT</name>
<evidence type="ECO:0000259" key="1">
    <source>
        <dbReference type="Pfam" id="PF00535"/>
    </source>
</evidence>
<evidence type="ECO:0000313" key="3">
    <source>
        <dbReference type="Proteomes" id="UP000708298"/>
    </source>
</evidence>
<dbReference type="InterPro" id="IPR001173">
    <property type="entry name" value="Glyco_trans_2-like"/>
</dbReference>
<feature type="domain" description="Glycosyltransferase 2-like" evidence="1">
    <location>
        <begin position="5"/>
        <end position="171"/>
    </location>
</feature>
<reference evidence="2" key="2">
    <citation type="submission" date="2021-01" db="EMBL/GenBank/DDBJ databases">
        <authorList>
            <person name="Mieszkin S."/>
            <person name="Pouder E."/>
            <person name="Alain K."/>
        </authorList>
    </citation>
    <scope>NUCLEOTIDE SEQUENCE</scope>
    <source>
        <strain evidence="2">HW T2.11</strain>
    </source>
</reference>
<dbReference type="PANTHER" id="PTHR43685:SF3">
    <property type="entry name" value="SLR2126 PROTEIN"/>
    <property type="match status" value="1"/>
</dbReference>
<dbReference type="CDD" id="cd00761">
    <property type="entry name" value="Glyco_tranf_GTA_type"/>
    <property type="match status" value="1"/>
</dbReference>
<dbReference type="InterPro" id="IPR050834">
    <property type="entry name" value="Glycosyltransf_2"/>
</dbReference>
<dbReference type="RefSeq" id="WP_227322973.1">
    <property type="nucleotide sequence ID" value="NZ_JAESVB010000012.1"/>
</dbReference>
<evidence type="ECO:0000313" key="2">
    <source>
        <dbReference type="EMBL" id="MCB8877319.1"/>
    </source>
</evidence>
<dbReference type="InterPro" id="IPR029044">
    <property type="entry name" value="Nucleotide-diphossugar_trans"/>
</dbReference>
<dbReference type="PANTHER" id="PTHR43685">
    <property type="entry name" value="GLYCOSYLTRANSFERASE"/>
    <property type="match status" value="1"/>
</dbReference>
<reference evidence="2" key="1">
    <citation type="journal article" date="2021" name="Microorganisms">
        <title>Acidisoma silvae sp. nov. and Acidisomacellulosilytica sp. nov., Two Acidophilic Bacteria Isolated from Decaying Wood, Hydrolyzing Cellulose and Producing Poly-3-hydroxybutyrate.</title>
        <authorList>
            <person name="Mieszkin S."/>
            <person name="Pouder E."/>
            <person name="Uroz S."/>
            <person name="Simon-Colin C."/>
            <person name="Alain K."/>
        </authorList>
    </citation>
    <scope>NUCLEOTIDE SEQUENCE</scope>
    <source>
        <strain evidence="2">HW T2.11</strain>
    </source>
</reference>
<protein>
    <submittedName>
        <fullName evidence="2">Glycosyltransferase family 2 protein</fullName>
    </submittedName>
</protein>
<dbReference type="AlphaFoldDB" id="A0A964E0M7"/>
<dbReference type="EMBL" id="JAESVB010000012">
    <property type="protein sequence ID" value="MCB8877319.1"/>
    <property type="molecule type" value="Genomic_DNA"/>
</dbReference>
<dbReference type="SUPFAM" id="SSF53448">
    <property type="entry name" value="Nucleotide-diphospho-sugar transferases"/>
    <property type="match status" value="1"/>
</dbReference>
<proteinExistence type="predicted"/>
<comment type="caution">
    <text evidence="2">The sequence shown here is derived from an EMBL/GenBank/DDBJ whole genome shotgun (WGS) entry which is preliminary data.</text>
</comment>
<dbReference type="Proteomes" id="UP000708298">
    <property type="component" value="Unassembled WGS sequence"/>
</dbReference>
<organism evidence="2 3">
    <name type="scientific">Acidisoma silvae</name>
    <dbReference type="NCBI Taxonomy" id="2802396"/>
    <lineage>
        <taxon>Bacteria</taxon>
        <taxon>Pseudomonadati</taxon>
        <taxon>Pseudomonadota</taxon>
        <taxon>Alphaproteobacteria</taxon>
        <taxon>Acetobacterales</taxon>
        <taxon>Acidocellaceae</taxon>
        <taxon>Acidisoma</taxon>
    </lineage>
</organism>
<accession>A0A964E0M7</accession>